<dbReference type="AlphaFoldDB" id="A0A670IJ65"/>
<name>A0A670IJ65_PODMU</name>
<dbReference type="Ensembl" id="ENSPMRT00000012873.1">
    <property type="protein sequence ID" value="ENSPMRP00000012058.1"/>
    <property type="gene ID" value="ENSPMRG00000008053.1"/>
</dbReference>
<accession>A0A670IJ65</accession>
<sequence>VYRLLLAVQRLGEHQLSEAVAVGLRLHVQREVAIGGDLVGAQRVGAHVRVEGALQGEAGAWRGALRDLHRQVGLREGGRVVVDVQHFDLDAEELQRVLQEDLEVQLARRALLADLLAVDLLVHVQHPGLQVEVQVRAPRIGHRLEAASGKFCNVQAQIFGDIPHESAMLLLLLHRVVKLRKGSLHHPD</sequence>
<proteinExistence type="predicted"/>
<dbReference type="Proteomes" id="UP000472272">
    <property type="component" value="Chromosome 9"/>
</dbReference>
<reference evidence="1" key="2">
    <citation type="submission" date="2025-08" db="UniProtKB">
        <authorList>
            <consortium name="Ensembl"/>
        </authorList>
    </citation>
    <scope>IDENTIFICATION</scope>
</reference>
<dbReference type="OMA" id="IVVDIHH"/>
<evidence type="ECO:0000313" key="2">
    <source>
        <dbReference type="Proteomes" id="UP000472272"/>
    </source>
</evidence>
<protein>
    <submittedName>
        <fullName evidence="1">Uncharacterized protein</fullName>
    </submittedName>
</protein>
<evidence type="ECO:0000313" key="1">
    <source>
        <dbReference type="Ensembl" id="ENSPMRP00000012058.1"/>
    </source>
</evidence>
<dbReference type="GeneTree" id="ENSGT01030000234904"/>
<keyword evidence="2" id="KW-1185">Reference proteome</keyword>
<reference evidence="1 2" key="1">
    <citation type="journal article" date="2019" name="Proc. Natl. Acad. Sci. U.S.A.">
        <title>Regulatory changes in pterin and carotenoid genes underlie balanced color polymorphisms in the wall lizard.</title>
        <authorList>
            <person name="Andrade P."/>
            <person name="Pinho C."/>
            <person name="Perez I de Lanuza G."/>
            <person name="Afonso S."/>
            <person name="Brejcha J."/>
            <person name="Rubin C.J."/>
            <person name="Wallerman O."/>
            <person name="Pereira P."/>
            <person name="Sabatino S.J."/>
            <person name="Bellati A."/>
            <person name="Pellitteri-Rosa D."/>
            <person name="Bosakova Z."/>
            <person name="Bunikis I."/>
            <person name="Carretero M.A."/>
            <person name="Feiner N."/>
            <person name="Marsik P."/>
            <person name="Pauperio F."/>
            <person name="Salvi D."/>
            <person name="Soler L."/>
            <person name="While G.M."/>
            <person name="Uller T."/>
            <person name="Font E."/>
            <person name="Andersson L."/>
            <person name="Carneiro M."/>
        </authorList>
    </citation>
    <scope>NUCLEOTIDE SEQUENCE</scope>
</reference>
<organism evidence="1 2">
    <name type="scientific">Podarcis muralis</name>
    <name type="common">Wall lizard</name>
    <name type="synonym">Lacerta muralis</name>
    <dbReference type="NCBI Taxonomy" id="64176"/>
    <lineage>
        <taxon>Eukaryota</taxon>
        <taxon>Metazoa</taxon>
        <taxon>Chordata</taxon>
        <taxon>Craniata</taxon>
        <taxon>Vertebrata</taxon>
        <taxon>Euteleostomi</taxon>
        <taxon>Lepidosauria</taxon>
        <taxon>Squamata</taxon>
        <taxon>Bifurcata</taxon>
        <taxon>Unidentata</taxon>
        <taxon>Episquamata</taxon>
        <taxon>Laterata</taxon>
        <taxon>Lacertibaenia</taxon>
        <taxon>Lacertidae</taxon>
        <taxon>Podarcis</taxon>
    </lineage>
</organism>
<reference evidence="1" key="3">
    <citation type="submission" date="2025-09" db="UniProtKB">
        <authorList>
            <consortium name="Ensembl"/>
        </authorList>
    </citation>
    <scope>IDENTIFICATION</scope>
</reference>